<evidence type="ECO:0000256" key="1">
    <source>
        <dbReference type="ARBA" id="ARBA00022737"/>
    </source>
</evidence>
<evidence type="ECO:0000313" key="5">
    <source>
        <dbReference type="EMBL" id="WAQ95014.1"/>
    </source>
</evidence>
<sequence>MADSPQTPPSPNKSDESPKSSIQVVTSKSAGSDDRKIEVKVSPLGDKNVSIEIKKGQGENEDKQDENDPIQVKPITDEEVEEIVSKYKSIDEKDLKKYLDFFWSVDEYKFGAFTVHQLAYRLGCSGHRLTNQQIARMFSDLDQDNDMLVSLDEFLTDMAKPKRQTLSKSELKVWFDRFDTDHDGYVTRKDIMETVESLGAYMLTPHLDEFMKHDRSGNMERLDFEEFCFAYKMSPQ</sequence>
<dbReference type="PANTHER" id="PTHR23048:SF0">
    <property type="entry name" value="CALMODULIN LIKE 3"/>
    <property type="match status" value="1"/>
</dbReference>
<dbReference type="EMBL" id="CP111012">
    <property type="protein sequence ID" value="WAQ95014.1"/>
    <property type="molecule type" value="Genomic_DNA"/>
</dbReference>
<dbReference type="PANTHER" id="PTHR23048">
    <property type="entry name" value="MYOSIN LIGHT CHAIN 1, 3"/>
    <property type="match status" value="1"/>
</dbReference>
<feature type="region of interest" description="Disordered" evidence="3">
    <location>
        <begin position="1"/>
        <end position="72"/>
    </location>
</feature>
<feature type="compositionally biased region" description="Polar residues" evidence="3">
    <location>
        <begin position="19"/>
        <end position="30"/>
    </location>
</feature>
<evidence type="ECO:0000256" key="3">
    <source>
        <dbReference type="SAM" id="MobiDB-lite"/>
    </source>
</evidence>
<evidence type="ECO:0000259" key="4">
    <source>
        <dbReference type="PROSITE" id="PS50222"/>
    </source>
</evidence>
<keyword evidence="2" id="KW-0106">Calcium</keyword>
<protein>
    <submittedName>
        <fullName evidence="5">CALL5-like protein</fullName>
    </submittedName>
</protein>
<proteinExistence type="predicted"/>
<feature type="domain" description="EF-hand" evidence="4">
    <location>
        <begin position="166"/>
        <end position="201"/>
    </location>
</feature>
<name>A0ABY7DF08_MYAAR</name>
<reference evidence="5" key="1">
    <citation type="submission" date="2022-11" db="EMBL/GenBank/DDBJ databases">
        <title>Centuries of genome instability and evolution in soft-shell clam transmissible cancer (bioRxiv).</title>
        <authorList>
            <person name="Hart S.F.M."/>
            <person name="Yonemitsu M.A."/>
            <person name="Giersch R.M."/>
            <person name="Beal B.F."/>
            <person name="Arriagada G."/>
            <person name="Davis B.W."/>
            <person name="Ostrander E.A."/>
            <person name="Goff S.P."/>
            <person name="Metzger M.J."/>
        </authorList>
    </citation>
    <scope>NUCLEOTIDE SEQUENCE</scope>
    <source>
        <strain evidence="5">MELC-2E11</strain>
        <tissue evidence="5">Siphon/mantle</tissue>
    </source>
</reference>
<dbReference type="Pfam" id="PF13499">
    <property type="entry name" value="EF-hand_7"/>
    <property type="match status" value="1"/>
</dbReference>
<accession>A0ABY7DF08</accession>
<feature type="compositionally biased region" description="Pro residues" evidence="3">
    <location>
        <begin position="1"/>
        <end position="11"/>
    </location>
</feature>
<dbReference type="InterPro" id="IPR002048">
    <property type="entry name" value="EF_hand_dom"/>
</dbReference>
<dbReference type="SMART" id="SM00054">
    <property type="entry name" value="EFh"/>
    <property type="match status" value="2"/>
</dbReference>
<dbReference type="CDD" id="cd00051">
    <property type="entry name" value="EFh"/>
    <property type="match status" value="1"/>
</dbReference>
<dbReference type="PROSITE" id="PS50222">
    <property type="entry name" value="EF_HAND_2"/>
    <property type="match status" value="2"/>
</dbReference>
<dbReference type="SUPFAM" id="SSF47473">
    <property type="entry name" value="EF-hand"/>
    <property type="match status" value="1"/>
</dbReference>
<dbReference type="Proteomes" id="UP001164746">
    <property type="component" value="Chromosome 1"/>
</dbReference>
<feature type="domain" description="EF-hand" evidence="4">
    <location>
        <begin position="129"/>
        <end position="164"/>
    </location>
</feature>
<gene>
    <name evidence="5" type="ORF">MAR_007485</name>
</gene>
<dbReference type="PROSITE" id="PS00018">
    <property type="entry name" value="EF_HAND_1"/>
    <property type="match status" value="1"/>
</dbReference>
<keyword evidence="1" id="KW-0677">Repeat</keyword>
<dbReference type="InterPro" id="IPR011992">
    <property type="entry name" value="EF-hand-dom_pair"/>
</dbReference>
<evidence type="ECO:0000313" key="6">
    <source>
        <dbReference type="Proteomes" id="UP001164746"/>
    </source>
</evidence>
<dbReference type="Gene3D" id="1.10.238.10">
    <property type="entry name" value="EF-hand"/>
    <property type="match status" value="1"/>
</dbReference>
<evidence type="ECO:0000256" key="2">
    <source>
        <dbReference type="ARBA" id="ARBA00022837"/>
    </source>
</evidence>
<keyword evidence="6" id="KW-1185">Reference proteome</keyword>
<organism evidence="5 6">
    <name type="scientific">Mya arenaria</name>
    <name type="common">Soft-shell clam</name>
    <dbReference type="NCBI Taxonomy" id="6604"/>
    <lineage>
        <taxon>Eukaryota</taxon>
        <taxon>Metazoa</taxon>
        <taxon>Spiralia</taxon>
        <taxon>Lophotrochozoa</taxon>
        <taxon>Mollusca</taxon>
        <taxon>Bivalvia</taxon>
        <taxon>Autobranchia</taxon>
        <taxon>Heteroconchia</taxon>
        <taxon>Euheterodonta</taxon>
        <taxon>Imparidentia</taxon>
        <taxon>Neoheterodontei</taxon>
        <taxon>Myida</taxon>
        <taxon>Myoidea</taxon>
        <taxon>Myidae</taxon>
        <taxon>Mya</taxon>
    </lineage>
</organism>
<dbReference type="InterPro" id="IPR018247">
    <property type="entry name" value="EF_Hand_1_Ca_BS"/>
</dbReference>
<dbReference type="InterPro" id="IPR050230">
    <property type="entry name" value="CALM/Myosin/TropC-like"/>
</dbReference>
<feature type="compositionally biased region" description="Basic and acidic residues" evidence="3">
    <location>
        <begin position="52"/>
        <end position="61"/>
    </location>
</feature>